<evidence type="ECO:0000313" key="6">
    <source>
        <dbReference type="Proteomes" id="UP000292345"/>
    </source>
</evidence>
<dbReference type="OrthoDB" id="6309149at2"/>
<comment type="caution">
    <text evidence="3">The sequence shown here is derived from an EMBL/GenBank/DDBJ whole genome shotgun (WGS) entry which is preliminary data.</text>
</comment>
<sequence>MKLTKKHIKMLSKDTTRLPVLMTANIAGGRRTRGKEIDNTEESICTANAIAGAGAIKNSAESICTA</sequence>
<dbReference type="Proteomes" id="UP000033452">
    <property type="component" value="Unassembled WGS sequence"/>
</dbReference>
<evidence type="ECO:0000313" key="5">
    <source>
        <dbReference type="Proteomes" id="UP000033452"/>
    </source>
</evidence>
<evidence type="ECO:0000313" key="3">
    <source>
        <dbReference type="EMBL" id="KJZ07711.1"/>
    </source>
</evidence>
<organism evidence="3 5">
    <name type="scientific">Pseudoalteromonas rubra</name>
    <dbReference type="NCBI Taxonomy" id="43658"/>
    <lineage>
        <taxon>Bacteria</taxon>
        <taxon>Pseudomonadati</taxon>
        <taxon>Pseudomonadota</taxon>
        <taxon>Gammaproteobacteria</taxon>
        <taxon>Alteromonadales</taxon>
        <taxon>Pseudoalteromonadaceae</taxon>
        <taxon>Pseudoalteromonas</taxon>
    </lineage>
</organism>
<dbReference type="AlphaFoldDB" id="A0A0F4QJA9"/>
<reference evidence="4 6" key="2">
    <citation type="submission" date="2018-01" db="EMBL/GenBank/DDBJ databases">
        <title>Co-occurrence of chitin degradation, pigmentation and bioactivity in marine Pseudoalteromonas.</title>
        <authorList>
            <person name="Paulsen S."/>
            <person name="Gram L."/>
            <person name="Machado H."/>
        </authorList>
    </citation>
    <scope>NUCLEOTIDE SEQUENCE [LARGE SCALE GENOMIC DNA]</scope>
    <source>
        <strain evidence="4 6">S1946</strain>
    </source>
</reference>
<keyword evidence="5" id="KW-1185">Reference proteome</keyword>
<evidence type="ECO:0000259" key="2">
    <source>
        <dbReference type="Pfam" id="PF09649"/>
    </source>
</evidence>
<protein>
    <recommendedName>
        <fullName evidence="2">Histone chaperone domain-containing protein</fullName>
    </recommendedName>
</protein>
<dbReference type="PATRIC" id="fig|43658.5.peg.3066"/>
<dbReference type="EMBL" id="JXYA01000032">
    <property type="protein sequence ID" value="KJZ07711.1"/>
    <property type="molecule type" value="Genomic_DNA"/>
</dbReference>
<accession>A0A0F4QJA9</accession>
<evidence type="ECO:0000256" key="1">
    <source>
        <dbReference type="ARBA" id="ARBA00023186"/>
    </source>
</evidence>
<dbReference type="InterPro" id="IPR019098">
    <property type="entry name" value="Histone_chaperone_domain_CHZ"/>
</dbReference>
<name>A0A0F4QJA9_9GAMM</name>
<dbReference type="Pfam" id="PF09649">
    <property type="entry name" value="CHZ"/>
    <property type="match status" value="1"/>
</dbReference>
<reference evidence="3 5" key="1">
    <citation type="journal article" date="2015" name="BMC Genomics">
        <title>Genome mining reveals unlocked bioactive potential of marine Gram-negative bacteria.</title>
        <authorList>
            <person name="Machado H."/>
            <person name="Sonnenschein E.C."/>
            <person name="Melchiorsen J."/>
            <person name="Gram L."/>
        </authorList>
    </citation>
    <scope>NUCLEOTIDE SEQUENCE [LARGE SCALE GENOMIC DNA]</scope>
    <source>
        <strain evidence="3 5">S2471</strain>
    </source>
</reference>
<gene>
    <name evidence="4" type="ORF">C3B51_01180</name>
    <name evidence="3" type="ORF">TW77_14490</name>
</gene>
<feature type="domain" description="Histone chaperone" evidence="2">
    <location>
        <begin position="24"/>
        <end position="41"/>
    </location>
</feature>
<evidence type="ECO:0000313" key="4">
    <source>
        <dbReference type="EMBL" id="RZM85293.1"/>
    </source>
</evidence>
<dbReference type="RefSeq" id="WP_046005703.1">
    <property type="nucleotide sequence ID" value="NZ_JXYA01000032.1"/>
</dbReference>
<proteinExistence type="predicted"/>
<dbReference type="EMBL" id="PPUZ01000002">
    <property type="protein sequence ID" value="RZM85293.1"/>
    <property type="molecule type" value="Genomic_DNA"/>
</dbReference>
<dbReference type="Proteomes" id="UP000292345">
    <property type="component" value="Unassembled WGS sequence"/>
</dbReference>
<keyword evidence="1" id="KW-0143">Chaperone</keyword>